<sequence length="252" mass="29099">MEIFDALLQWLNINWRAVIATISLILSGYFAYQKIGNKIGLTYQVTIGGYSDEQISNLVISNRKDKTISIWSIYAVLENDIKFEVYKPVAPLILKSGESVSVSPEKYSYLHLDGDRFLPKFLFGRIDFYANLGNKMVKCIDEKISDKRNSLYRVATKSKVSLDGHLYNENVRFVLIYFFEGEKQFAFFETNGFIGHEWGKTPNHMGVDNYDANSIKVMLEHYGYDQMFSNYVCLENCGPKDGFKVVFRKRNT</sequence>
<dbReference type="Proteomes" id="UP001431181">
    <property type="component" value="Unassembled WGS sequence"/>
</dbReference>
<organism evidence="2 3">
    <name type="scientific">Marinomonas rhodophyticola</name>
    <dbReference type="NCBI Taxonomy" id="2992803"/>
    <lineage>
        <taxon>Bacteria</taxon>
        <taxon>Pseudomonadati</taxon>
        <taxon>Pseudomonadota</taxon>
        <taxon>Gammaproteobacteria</taxon>
        <taxon>Oceanospirillales</taxon>
        <taxon>Oceanospirillaceae</taxon>
        <taxon>Marinomonas</taxon>
    </lineage>
</organism>
<dbReference type="EMBL" id="JAPEUL010000007">
    <property type="protein sequence ID" value="MCW4629679.1"/>
    <property type="molecule type" value="Genomic_DNA"/>
</dbReference>
<protein>
    <submittedName>
        <fullName evidence="2">Uncharacterized protein</fullName>
    </submittedName>
</protein>
<gene>
    <name evidence="2" type="ORF">ONZ52_12205</name>
</gene>
<keyword evidence="3" id="KW-1185">Reference proteome</keyword>
<evidence type="ECO:0000313" key="2">
    <source>
        <dbReference type="EMBL" id="MCW4629679.1"/>
    </source>
</evidence>
<keyword evidence="1" id="KW-1133">Transmembrane helix</keyword>
<accession>A0ABT3KGK9</accession>
<evidence type="ECO:0000256" key="1">
    <source>
        <dbReference type="SAM" id="Phobius"/>
    </source>
</evidence>
<feature type="transmembrane region" description="Helical" evidence="1">
    <location>
        <begin position="13"/>
        <end position="32"/>
    </location>
</feature>
<proteinExistence type="predicted"/>
<comment type="caution">
    <text evidence="2">The sequence shown here is derived from an EMBL/GenBank/DDBJ whole genome shotgun (WGS) entry which is preliminary data.</text>
</comment>
<evidence type="ECO:0000313" key="3">
    <source>
        <dbReference type="Proteomes" id="UP001431181"/>
    </source>
</evidence>
<keyword evidence="1" id="KW-0472">Membrane</keyword>
<reference evidence="2" key="1">
    <citation type="submission" date="2022-11" db="EMBL/GenBank/DDBJ databases">
        <title>Marinomonas sp. nov., isolated from marine algae.</title>
        <authorList>
            <person name="Choi D.G."/>
            <person name="Kim J.M."/>
            <person name="Lee J.K."/>
            <person name="Baek J.H."/>
            <person name="Jeon C.O."/>
        </authorList>
    </citation>
    <scope>NUCLEOTIDE SEQUENCE</scope>
    <source>
        <strain evidence="2">KJ51-3</strain>
    </source>
</reference>
<dbReference type="RefSeq" id="WP_265218905.1">
    <property type="nucleotide sequence ID" value="NZ_JAPEUL010000007.1"/>
</dbReference>
<name>A0ABT3KGK9_9GAMM</name>
<keyword evidence="1" id="KW-0812">Transmembrane</keyword>